<dbReference type="SUPFAM" id="SSF141371">
    <property type="entry name" value="PilZ domain-like"/>
    <property type="match status" value="1"/>
</dbReference>
<dbReference type="Gene3D" id="2.40.10.220">
    <property type="entry name" value="predicted glycosyltransferase like domains"/>
    <property type="match status" value="1"/>
</dbReference>
<dbReference type="GO" id="GO:0035438">
    <property type="term" value="F:cyclic-di-GMP binding"/>
    <property type="evidence" value="ECO:0007669"/>
    <property type="project" value="InterPro"/>
</dbReference>
<comment type="caution">
    <text evidence="2">The sequence shown here is derived from an EMBL/GenBank/DDBJ whole genome shotgun (WGS) entry which is preliminary data.</text>
</comment>
<dbReference type="AlphaFoldDB" id="A0A840UIH2"/>
<evidence type="ECO:0000313" key="3">
    <source>
        <dbReference type="Proteomes" id="UP000591735"/>
    </source>
</evidence>
<accession>A0A840UIH2</accession>
<evidence type="ECO:0000259" key="1">
    <source>
        <dbReference type="Pfam" id="PF07238"/>
    </source>
</evidence>
<keyword evidence="3" id="KW-1185">Reference proteome</keyword>
<dbReference type="EMBL" id="JACHFE010000002">
    <property type="protein sequence ID" value="MBB5320627.1"/>
    <property type="molecule type" value="Genomic_DNA"/>
</dbReference>
<dbReference type="RefSeq" id="WP_183700586.1">
    <property type="nucleotide sequence ID" value="NZ_JACHFE010000002.1"/>
</dbReference>
<dbReference type="Pfam" id="PF07238">
    <property type="entry name" value="PilZ"/>
    <property type="match status" value="1"/>
</dbReference>
<feature type="domain" description="PilZ" evidence="1">
    <location>
        <begin position="19"/>
        <end position="116"/>
    </location>
</feature>
<reference evidence="2 3" key="1">
    <citation type="submission" date="2020-08" db="EMBL/GenBank/DDBJ databases">
        <title>Genomic Encyclopedia of Type Strains, Phase IV (KMG-IV): sequencing the most valuable type-strain genomes for metagenomic binning, comparative biology and taxonomic classification.</title>
        <authorList>
            <person name="Goeker M."/>
        </authorList>
    </citation>
    <scope>NUCLEOTIDE SEQUENCE [LARGE SCALE GENOMIC DNA]</scope>
    <source>
        <strain evidence="2 3">DSM 22359</strain>
    </source>
</reference>
<name>A0A840UIH2_9GAMM</name>
<evidence type="ECO:0000313" key="2">
    <source>
        <dbReference type="EMBL" id="MBB5320627.1"/>
    </source>
</evidence>
<gene>
    <name evidence="2" type="ORF">HNR38_001099</name>
</gene>
<organism evidence="2 3">
    <name type="scientific">Marinobacter oulmenensis</name>
    <dbReference type="NCBI Taxonomy" id="643747"/>
    <lineage>
        <taxon>Bacteria</taxon>
        <taxon>Pseudomonadati</taxon>
        <taxon>Pseudomonadota</taxon>
        <taxon>Gammaproteobacteria</taxon>
        <taxon>Pseudomonadales</taxon>
        <taxon>Marinobacteraceae</taxon>
        <taxon>Marinobacter</taxon>
    </lineage>
</organism>
<dbReference type="InterPro" id="IPR009875">
    <property type="entry name" value="PilZ_domain"/>
</dbReference>
<protein>
    <recommendedName>
        <fullName evidence="1">PilZ domain-containing protein</fullName>
    </recommendedName>
</protein>
<proteinExistence type="predicted"/>
<dbReference type="Proteomes" id="UP000591735">
    <property type="component" value="Unassembled WGS sequence"/>
</dbReference>
<sequence length="131" mass="14305">MSDQDYAFGTGQEPDEEHRTEYRLTAKASARIRLASADPDTVASDEEFTCGIRDISAQGFRIMADTAVTPGSLHETVVTLDGLAQMQLIVEVIWCRPAEDGGYLMGVKVLESDDTDYLDWLEAVADALSAD</sequence>